<feature type="domain" description="ABC transmembrane type-1" evidence="11">
    <location>
        <begin position="6"/>
        <end position="212"/>
    </location>
</feature>
<organism evidence="12 13">
    <name type="scientific">Soehngenia longivitae</name>
    <dbReference type="NCBI Taxonomy" id="2562294"/>
    <lineage>
        <taxon>Bacteria</taxon>
        <taxon>Bacillati</taxon>
        <taxon>Bacillota</taxon>
        <taxon>Tissierellia</taxon>
        <taxon>Tissierellales</taxon>
        <taxon>Tissierellaceae</taxon>
        <taxon>Soehngenia</taxon>
    </lineage>
</organism>
<comment type="subcellular location">
    <subcellularLocation>
        <location evidence="1 9">Cell membrane</location>
        <topology evidence="1 9">Multi-pass membrane protein</topology>
    </subcellularLocation>
</comment>
<dbReference type="InterPro" id="IPR000515">
    <property type="entry name" value="MetI-like"/>
</dbReference>
<feature type="transmembrane region" description="Helical" evidence="9">
    <location>
        <begin position="12"/>
        <end position="32"/>
    </location>
</feature>
<evidence type="ECO:0000256" key="2">
    <source>
        <dbReference type="ARBA" id="ARBA00007069"/>
    </source>
</evidence>
<dbReference type="InterPro" id="IPR011867">
    <property type="entry name" value="ModB_ABC"/>
</dbReference>
<keyword evidence="4 10" id="KW-1003">Cell membrane</keyword>
<name>A0A4Z0D9Z6_9FIRM</name>
<feature type="transmembrane region" description="Helical" evidence="9">
    <location>
        <begin position="41"/>
        <end position="66"/>
    </location>
</feature>
<evidence type="ECO:0000256" key="1">
    <source>
        <dbReference type="ARBA" id="ARBA00004651"/>
    </source>
</evidence>
<comment type="function">
    <text evidence="10">Part of the binding-protein-dependent transport system for molybdenum; probably responsible for the translocation of the substrate across the membrane.</text>
</comment>
<comment type="similarity">
    <text evidence="2 10">Belongs to the binding-protein-dependent transport system permease family. CysTW subfamily.</text>
</comment>
<evidence type="ECO:0000259" key="11">
    <source>
        <dbReference type="PROSITE" id="PS50928"/>
    </source>
</evidence>
<keyword evidence="13" id="KW-1185">Reference proteome</keyword>
<dbReference type="SUPFAM" id="SSF161098">
    <property type="entry name" value="MetI-like"/>
    <property type="match status" value="1"/>
</dbReference>
<dbReference type="RefSeq" id="WP_135269889.1">
    <property type="nucleotide sequence ID" value="NZ_SRIB01000001.1"/>
</dbReference>
<evidence type="ECO:0000256" key="5">
    <source>
        <dbReference type="ARBA" id="ARBA00022505"/>
    </source>
</evidence>
<evidence type="ECO:0000256" key="10">
    <source>
        <dbReference type="RuleBase" id="RU365097"/>
    </source>
</evidence>
<keyword evidence="5 10" id="KW-0500">Molybdenum</keyword>
<evidence type="ECO:0000256" key="4">
    <source>
        <dbReference type="ARBA" id="ARBA00022475"/>
    </source>
</evidence>
<dbReference type="PANTHER" id="PTHR30183">
    <property type="entry name" value="MOLYBDENUM TRANSPORT SYSTEM PERMEASE PROTEIN MODB"/>
    <property type="match status" value="1"/>
</dbReference>
<keyword evidence="7 9" id="KW-1133">Transmembrane helix</keyword>
<comment type="caution">
    <text evidence="12">The sequence shown here is derived from an EMBL/GenBank/DDBJ whole genome shotgun (WGS) entry which is preliminary data.</text>
</comment>
<sequence length="223" mass="24472">MEISPILISLRTASVATFFTFIFGIFAAKLVLDIKSERIKAILDTIFTIPLVLPPTVIGFLLLLVFGVKRPIGRFLLEFMGIRIVFSWQATVLAAFVIAFPLMYRTAMGAFEQIDENLIMAARTLGMSESSIFFRIMLPLASPGILGGAILSFARSLGEFGATAMIAGNIENKTRTLPLAIYSEVAAGNMKQASYYVAVVLAISFIVILLMNYFGRKPIVKDK</sequence>
<keyword evidence="6 9" id="KW-0812">Transmembrane</keyword>
<reference evidence="12 13" key="1">
    <citation type="submission" date="2019-03" db="EMBL/GenBank/DDBJ databases">
        <title>Draft genome sequence data and analysis of a Fermenting Bacterium, Soehngenia longevitae strain 1933PT, isolated from petroleum reservoir in Azerbaijan.</title>
        <authorList>
            <person name="Grouzdev D.S."/>
            <person name="Bidzhieva S.K."/>
            <person name="Sokolova D.S."/>
            <person name="Tourova T.P."/>
            <person name="Poltaraus A.B."/>
            <person name="Nazina T.N."/>
        </authorList>
    </citation>
    <scope>NUCLEOTIDE SEQUENCE [LARGE SCALE GENOMIC DNA]</scope>
    <source>
        <strain evidence="12 13">1933P</strain>
    </source>
</reference>
<evidence type="ECO:0000256" key="7">
    <source>
        <dbReference type="ARBA" id="ARBA00022989"/>
    </source>
</evidence>
<dbReference type="EMBL" id="SRIB01000001">
    <property type="protein sequence ID" value="TFZ41704.1"/>
    <property type="molecule type" value="Genomic_DNA"/>
</dbReference>
<dbReference type="Proteomes" id="UP000298381">
    <property type="component" value="Unassembled WGS sequence"/>
</dbReference>
<feature type="transmembrane region" description="Helical" evidence="9">
    <location>
        <begin position="193"/>
        <end position="214"/>
    </location>
</feature>
<evidence type="ECO:0000256" key="6">
    <source>
        <dbReference type="ARBA" id="ARBA00022692"/>
    </source>
</evidence>
<protein>
    <recommendedName>
        <fullName evidence="10">Molybdenum transport system permease</fullName>
    </recommendedName>
</protein>
<dbReference type="GO" id="GO:0005886">
    <property type="term" value="C:plasma membrane"/>
    <property type="evidence" value="ECO:0007669"/>
    <property type="project" value="UniProtKB-SubCell"/>
</dbReference>
<dbReference type="OrthoDB" id="9795403at2"/>
<dbReference type="Gene3D" id="1.10.3720.10">
    <property type="entry name" value="MetI-like"/>
    <property type="match status" value="1"/>
</dbReference>
<proteinExistence type="inferred from homology"/>
<dbReference type="PROSITE" id="PS50928">
    <property type="entry name" value="ABC_TM1"/>
    <property type="match status" value="1"/>
</dbReference>
<dbReference type="InterPro" id="IPR035906">
    <property type="entry name" value="MetI-like_sf"/>
</dbReference>
<evidence type="ECO:0000256" key="9">
    <source>
        <dbReference type="RuleBase" id="RU363032"/>
    </source>
</evidence>
<evidence type="ECO:0000256" key="3">
    <source>
        <dbReference type="ARBA" id="ARBA00022448"/>
    </source>
</evidence>
<evidence type="ECO:0000313" key="13">
    <source>
        <dbReference type="Proteomes" id="UP000298381"/>
    </source>
</evidence>
<dbReference type="GO" id="GO:0015098">
    <property type="term" value="F:molybdate ion transmembrane transporter activity"/>
    <property type="evidence" value="ECO:0007669"/>
    <property type="project" value="UniProtKB-UniRule"/>
</dbReference>
<evidence type="ECO:0000256" key="8">
    <source>
        <dbReference type="ARBA" id="ARBA00023136"/>
    </source>
</evidence>
<dbReference type="Pfam" id="PF00528">
    <property type="entry name" value="BPD_transp_1"/>
    <property type="match status" value="1"/>
</dbReference>
<dbReference type="CDD" id="cd06261">
    <property type="entry name" value="TM_PBP2"/>
    <property type="match status" value="1"/>
</dbReference>
<feature type="transmembrane region" description="Helical" evidence="9">
    <location>
        <begin position="132"/>
        <end position="154"/>
    </location>
</feature>
<keyword evidence="3 9" id="KW-0813">Transport</keyword>
<dbReference type="PANTHER" id="PTHR30183:SF3">
    <property type="entry name" value="MOLYBDENUM TRANSPORT SYSTEM PERMEASE PROTEIN MODB"/>
    <property type="match status" value="1"/>
</dbReference>
<evidence type="ECO:0000313" key="12">
    <source>
        <dbReference type="EMBL" id="TFZ41704.1"/>
    </source>
</evidence>
<keyword evidence="8 9" id="KW-0472">Membrane</keyword>
<gene>
    <name evidence="12" type="primary">modB</name>
    <name evidence="12" type="ORF">E4100_00800</name>
</gene>
<dbReference type="NCBIfam" id="TIGR02141">
    <property type="entry name" value="modB_ABC"/>
    <property type="match status" value="1"/>
</dbReference>
<accession>A0A4Z0D9Z6</accession>
<feature type="transmembrane region" description="Helical" evidence="9">
    <location>
        <begin position="86"/>
        <end position="104"/>
    </location>
</feature>
<dbReference type="AlphaFoldDB" id="A0A4Z0D9Z6"/>